<feature type="compositionally biased region" description="Low complexity" evidence="1">
    <location>
        <begin position="117"/>
        <end position="138"/>
    </location>
</feature>
<protein>
    <submittedName>
        <fullName evidence="3">Uncharacterized protein</fullName>
    </submittedName>
</protein>
<name>A0A915EVT9_9CEST</name>
<evidence type="ECO:0000313" key="2">
    <source>
        <dbReference type="Proteomes" id="UP000887562"/>
    </source>
</evidence>
<organism evidence="2 3">
    <name type="scientific">Echinococcus canadensis</name>
    <dbReference type="NCBI Taxonomy" id="519352"/>
    <lineage>
        <taxon>Eukaryota</taxon>
        <taxon>Metazoa</taxon>
        <taxon>Spiralia</taxon>
        <taxon>Lophotrochozoa</taxon>
        <taxon>Platyhelminthes</taxon>
        <taxon>Cestoda</taxon>
        <taxon>Eucestoda</taxon>
        <taxon>Cyclophyllidea</taxon>
        <taxon>Taeniidae</taxon>
        <taxon>Echinococcus</taxon>
        <taxon>Echinococcus canadensis group</taxon>
    </lineage>
</organism>
<evidence type="ECO:0000256" key="1">
    <source>
        <dbReference type="SAM" id="MobiDB-lite"/>
    </source>
</evidence>
<feature type="region of interest" description="Disordered" evidence="1">
    <location>
        <begin position="83"/>
        <end position="142"/>
    </location>
</feature>
<reference evidence="3" key="1">
    <citation type="submission" date="2022-11" db="UniProtKB">
        <authorList>
            <consortium name="WormBaseParasite"/>
        </authorList>
    </citation>
    <scope>IDENTIFICATION</scope>
</reference>
<dbReference type="WBParaSite" id="maker-E.canG7_contigs_0660-snap-gene-0.6-mRNA-1">
    <property type="protein sequence ID" value="maker-E.canG7_contigs_0660-snap-gene-0.6-mRNA-1"/>
    <property type="gene ID" value="EcG7_08208"/>
</dbReference>
<proteinExistence type="predicted"/>
<evidence type="ECO:0000313" key="3">
    <source>
        <dbReference type="WBParaSite" id="maker-E.canG7_contigs_0660-snap-gene-0.6-mRNA-1"/>
    </source>
</evidence>
<sequence>MKTETVRNHSKTAWIPRTQIQFCMKIPQNSLLNVQLLKNRIFMQRIAKENGCNKYADSGFCEEYPSDWEYYFDWIPPLNRRRRPAGDGTFCSSPNSPPLKEEYKDPLSIQSEPHLPRPSTSTPSSSVPISSTSRSVFSLPPSAPGAEPLGAYLLRRFLDGENNGTSAPLSTPYLTPPSLTIIKNPRVVSTSHVFGYIIQVIKEFSQNQPSFVSKRAQVSFIELGYQ</sequence>
<dbReference type="Proteomes" id="UP000887562">
    <property type="component" value="Unplaced"/>
</dbReference>
<keyword evidence="2" id="KW-1185">Reference proteome</keyword>
<dbReference type="AlphaFoldDB" id="A0A915EVT9"/>
<accession>A0A915EVT9</accession>